<dbReference type="PANTHER" id="PTHR10920">
    <property type="entry name" value="RIBOSOMAL RNA METHYLTRANSFERASE"/>
    <property type="match status" value="1"/>
</dbReference>
<dbReference type="InterPro" id="IPR050082">
    <property type="entry name" value="RNA_methyltr_RlmE"/>
</dbReference>
<dbReference type="EMBL" id="JAYGJQ010000001">
    <property type="protein sequence ID" value="MEA9354686.1"/>
    <property type="molecule type" value="Genomic_DNA"/>
</dbReference>
<evidence type="ECO:0000256" key="4">
    <source>
        <dbReference type="ARBA" id="ARBA00022691"/>
    </source>
</evidence>
<evidence type="ECO:0000256" key="11">
    <source>
        <dbReference type="HAMAP-Rule" id="MF_01547"/>
    </source>
</evidence>
<dbReference type="GO" id="GO:0032259">
    <property type="term" value="P:methylation"/>
    <property type="evidence" value="ECO:0007669"/>
    <property type="project" value="UniProtKB-KW"/>
</dbReference>
<protein>
    <recommendedName>
        <fullName evidence="7 11">Ribosomal RNA large subunit methyltransferase E</fullName>
        <ecNumber evidence="6 11">2.1.1.166</ecNumber>
    </recommendedName>
    <alternativeName>
        <fullName evidence="9 11">23S rRNA Um2552 methyltransferase</fullName>
    </alternativeName>
    <alternativeName>
        <fullName evidence="8 11">rRNA (uridine-2'-O-)-methyltransferase</fullName>
    </alternativeName>
</protein>
<evidence type="ECO:0000313" key="14">
    <source>
        <dbReference type="Proteomes" id="UP001302274"/>
    </source>
</evidence>
<reference evidence="13 14" key="1">
    <citation type="submission" date="2023-11" db="EMBL/GenBank/DDBJ databases">
        <title>A Novel Polar Bacteriovorax (B. antarcticus) Isolated from the Biocrust in Antarctica.</title>
        <authorList>
            <person name="Mun W."/>
            <person name="Choi S.Y."/>
            <person name="Mitchell R.J."/>
        </authorList>
    </citation>
    <scope>NUCLEOTIDE SEQUENCE [LARGE SCALE GENOMIC DNA]</scope>
    <source>
        <strain evidence="13 14">PP10</strain>
    </source>
</reference>
<evidence type="ECO:0000256" key="9">
    <source>
        <dbReference type="ARBA" id="ARBA00042745"/>
    </source>
</evidence>
<keyword evidence="4 11" id="KW-0949">S-adenosyl-L-methionine</keyword>
<evidence type="ECO:0000256" key="5">
    <source>
        <dbReference type="ARBA" id="ARBA00037569"/>
    </source>
</evidence>
<dbReference type="Proteomes" id="UP001302274">
    <property type="component" value="Unassembled WGS sequence"/>
</dbReference>
<gene>
    <name evidence="11" type="primary">rlmE</name>
    <name evidence="11" type="synonym">ftsJ</name>
    <name evidence="11" type="synonym">rrmJ</name>
    <name evidence="13" type="ORF">SHI21_00620</name>
</gene>
<feature type="domain" description="Ribosomal RNA methyltransferase FtsJ" evidence="12">
    <location>
        <begin position="19"/>
        <end position="195"/>
    </location>
</feature>
<dbReference type="Pfam" id="PF01728">
    <property type="entry name" value="FtsJ"/>
    <property type="match status" value="1"/>
</dbReference>
<dbReference type="InterPro" id="IPR029063">
    <property type="entry name" value="SAM-dependent_MTases_sf"/>
</dbReference>
<evidence type="ECO:0000256" key="6">
    <source>
        <dbReference type="ARBA" id="ARBA00038861"/>
    </source>
</evidence>
<evidence type="ECO:0000313" key="13">
    <source>
        <dbReference type="EMBL" id="MEA9354686.1"/>
    </source>
</evidence>
<name>A0ABU5VNR7_9BACT</name>
<comment type="subcellular location">
    <subcellularLocation>
        <location evidence="11">Cytoplasm</location>
    </subcellularLocation>
</comment>
<evidence type="ECO:0000259" key="12">
    <source>
        <dbReference type="Pfam" id="PF01728"/>
    </source>
</evidence>
<evidence type="ECO:0000256" key="3">
    <source>
        <dbReference type="ARBA" id="ARBA00022679"/>
    </source>
</evidence>
<feature type="binding site" evidence="11">
    <location>
        <position position="70"/>
    </location>
    <ligand>
        <name>S-adenosyl-L-methionine</name>
        <dbReference type="ChEBI" id="CHEBI:59789"/>
    </ligand>
</feature>
<keyword evidence="1 11" id="KW-0698">rRNA processing</keyword>
<comment type="function">
    <text evidence="5 11">Specifically methylates the uridine in position 2552 of 23S rRNA at the 2'-O position of the ribose in the fully assembled 50S ribosomal subunit.</text>
</comment>
<keyword evidence="3 11" id="KW-0808">Transferase</keyword>
<comment type="caution">
    <text evidence="13">The sequence shown here is derived from an EMBL/GenBank/DDBJ whole genome shotgun (WGS) entry which is preliminary data.</text>
</comment>
<sequence length="197" mass="22811">MNFKVKDHFFHKAKKENFLARSVYKLEEIDERFKILKKDDQVIDLGYHPGSWIQYTSQKVGVNGMVIGADVRDINTKLSNLKNVRVYQKDVLEIQSMEELGVSEQFDVVLSDMAPNTTGIQSVDQARSLNLVEMVFFLLPKFLKPGGNVVVKVFESNDAQVFLKEQKKHFSEFHYLRPQSTRSVSKEYFVIGKNFRP</sequence>
<evidence type="ECO:0000256" key="10">
    <source>
        <dbReference type="ARBA" id="ARBA00048970"/>
    </source>
</evidence>
<keyword evidence="11" id="KW-0963">Cytoplasm</keyword>
<dbReference type="SUPFAM" id="SSF53335">
    <property type="entry name" value="S-adenosyl-L-methionine-dependent methyltransferases"/>
    <property type="match status" value="1"/>
</dbReference>
<feature type="binding site" evidence="11">
    <location>
        <position position="90"/>
    </location>
    <ligand>
        <name>S-adenosyl-L-methionine</name>
        <dbReference type="ChEBI" id="CHEBI:59789"/>
    </ligand>
</feature>
<evidence type="ECO:0000256" key="7">
    <source>
        <dbReference type="ARBA" id="ARBA00041129"/>
    </source>
</evidence>
<feature type="binding site" evidence="11">
    <location>
        <position position="52"/>
    </location>
    <ligand>
        <name>S-adenosyl-L-methionine</name>
        <dbReference type="ChEBI" id="CHEBI:59789"/>
    </ligand>
</feature>
<feature type="binding site" evidence="11">
    <location>
        <position position="112"/>
    </location>
    <ligand>
        <name>S-adenosyl-L-methionine</name>
        <dbReference type="ChEBI" id="CHEBI:59789"/>
    </ligand>
</feature>
<dbReference type="EC" id="2.1.1.166" evidence="6 11"/>
<dbReference type="RefSeq" id="WP_323574156.1">
    <property type="nucleotide sequence ID" value="NZ_JAYGJQ010000001.1"/>
</dbReference>
<evidence type="ECO:0000256" key="8">
    <source>
        <dbReference type="ARBA" id="ARBA00041995"/>
    </source>
</evidence>
<comment type="similarity">
    <text evidence="11">Belongs to the class I-like SAM-binding methyltransferase superfamily. RNA methyltransferase RlmE family.</text>
</comment>
<dbReference type="HAMAP" id="MF_01547">
    <property type="entry name" value="RNA_methyltr_E"/>
    <property type="match status" value="1"/>
</dbReference>
<keyword evidence="14" id="KW-1185">Reference proteome</keyword>
<dbReference type="InterPro" id="IPR015507">
    <property type="entry name" value="rRNA-MeTfrase_E"/>
</dbReference>
<dbReference type="Gene3D" id="3.40.50.150">
    <property type="entry name" value="Vaccinia Virus protein VP39"/>
    <property type="match status" value="1"/>
</dbReference>
<dbReference type="GO" id="GO:0008168">
    <property type="term" value="F:methyltransferase activity"/>
    <property type="evidence" value="ECO:0007669"/>
    <property type="project" value="UniProtKB-KW"/>
</dbReference>
<dbReference type="PIRSF" id="PIRSF005461">
    <property type="entry name" value="23S_rRNA_mtase"/>
    <property type="match status" value="1"/>
</dbReference>
<organism evidence="13 14">
    <name type="scientific">Bacteriovorax antarcticus</name>
    <dbReference type="NCBI Taxonomy" id="3088717"/>
    <lineage>
        <taxon>Bacteria</taxon>
        <taxon>Pseudomonadati</taxon>
        <taxon>Bdellovibrionota</taxon>
        <taxon>Bacteriovoracia</taxon>
        <taxon>Bacteriovoracales</taxon>
        <taxon>Bacteriovoracaceae</taxon>
        <taxon>Bacteriovorax</taxon>
    </lineage>
</organism>
<comment type="catalytic activity">
    <reaction evidence="10 11">
        <text>uridine(2552) in 23S rRNA + S-adenosyl-L-methionine = 2'-O-methyluridine(2552) in 23S rRNA + S-adenosyl-L-homocysteine + H(+)</text>
        <dbReference type="Rhea" id="RHEA:42720"/>
        <dbReference type="Rhea" id="RHEA-COMP:10202"/>
        <dbReference type="Rhea" id="RHEA-COMP:10203"/>
        <dbReference type="ChEBI" id="CHEBI:15378"/>
        <dbReference type="ChEBI" id="CHEBI:57856"/>
        <dbReference type="ChEBI" id="CHEBI:59789"/>
        <dbReference type="ChEBI" id="CHEBI:65315"/>
        <dbReference type="ChEBI" id="CHEBI:74478"/>
        <dbReference type="EC" id="2.1.1.166"/>
    </reaction>
</comment>
<evidence type="ECO:0000256" key="2">
    <source>
        <dbReference type="ARBA" id="ARBA00022603"/>
    </source>
</evidence>
<proteinExistence type="inferred from homology"/>
<dbReference type="PANTHER" id="PTHR10920:SF18">
    <property type="entry name" value="RRNA METHYLTRANSFERASE 2, MITOCHONDRIAL"/>
    <property type="match status" value="1"/>
</dbReference>
<keyword evidence="2 11" id="KW-0489">Methyltransferase</keyword>
<evidence type="ECO:0000256" key="1">
    <source>
        <dbReference type="ARBA" id="ARBA00022552"/>
    </source>
</evidence>
<accession>A0ABU5VNR7</accession>
<feature type="active site" description="Proton acceptor" evidence="11">
    <location>
        <position position="152"/>
    </location>
</feature>
<dbReference type="InterPro" id="IPR002877">
    <property type="entry name" value="RNA_MeTrfase_FtsJ_dom"/>
</dbReference>
<feature type="binding site" evidence="11">
    <location>
        <position position="50"/>
    </location>
    <ligand>
        <name>S-adenosyl-L-methionine</name>
        <dbReference type="ChEBI" id="CHEBI:59789"/>
    </ligand>
</feature>